<dbReference type="GO" id="GO:0006303">
    <property type="term" value="P:double-strand break repair via nonhomologous end joining"/>
    <property type="evidence" value="ECO:0007669"/>
    <property type="project" value="TreeGrafter"/>
</dbReference>
<dbReference type="GO" id="GO:0000014">
    <property type="term" value="F:single-stranded DNA endodeoxyribonuclease activity"/>
    <property type="evidence" value="ECO:0007669"/>
    <property type="project" value="TreeGrafter"/>
</dbReference>
<feature type="non-terminal residue" evidence="2">
    <location>
        <position position="101"/>
    </location>
</feature>
<dbReference type="InParanoid" id="E1ZZM1"/>
<dbReference type="AlphaFoldDB" id="E1ZZM1"/>
<organism evidence="3">
    <name type="scientific">Camponotus floridanus</name>
    <name type="common">Florida carpenter ant</name>
    <dbReference type="NCBI Taxonomy" id="104421"/>
    <lineage>
        <taxon>Eukaryota</taxon>
        <taxon>Metazoa</taxon>
        <taxon>Ecdysozoa</taxon>
        <taxon>Arthropoda</taxon>
        <taxon>Hexapoda</taxon>
        <taxon>Insecta</taxon>
        <taxon>Pterygota</taxon>
        <taxon>Neoptera</taxon>
        <taxon>Endopterygota</taxon>
        <taxon>Hymenoptera</taxon>
        <taxon>Apocrita</taxon>
        <taxon>Aculeata</taxon>
        <taxon>Formicoidea</taxon>
        <taxon>Formicidae</taxon>
        <taxon>Formicinae</taxon>
        <taxon>Camponotus</taxon>
    </lineage>
</organism>
<dbReference type="PANTHER" id="PTHR46060">
    <property type="entry name" value="MARINER MOS1 TRANSPOSASE-LIKE PROTEIN"/>
    <property type="match status" value="1"/>
</dbReference>
<name>E1ZZM1_CAMFO</name>
<proteinExistence type="predicted"/>
<feature type="non-terminal residue" evidence="2">
    <location>
        <position position="1"/>
    </location>
</feature>
<dbReference type="GO" id="GO:0005634">
    <property type="term" value="C:nucleus"/>
    <property type="evidence" value="ECO:0007669"/>
    <property type="project" value="TreeGrafter"/>
</dbReference>
<dbReference type="Gene3D" id="1.10.10.1450">
    <property type="match status" value="1"/>
</dbReference>
<dbReference type="PANTHER" id="PTHR46060:SF2">
    <property type="entry name" value="HISTONE-LYSINE N-METHYLTRANSFERASE SETMAR"/>
    <property type="match status" value="1"/>
</dbReference>
<feature type="domain" description="Mos1 transposase HTH" evidence="1">
    <location>
        <begin position="8"/>
        <end position="56"/>
    </location>
</feature>
<keyword evidence="2" id="KW-0489">Methyltransferase</keyword>
<evidence type="ECO:0000259" key="1">
    <source>
        <dbReference type="Pfam" id="PF17906"/>
    </source>
</evidence>
<sequence>LRMEGQTVHFRHILLFYFRKGKNARQAYEKLRKVYSDDALQERQCQNCFKKFRAGDFNFKDATRSGRPTEVDDDKIKALIKSNPRYMTREIAETLKISQKS</sequence>
<dbReference type="EMBL" id="GL435440">
    <property type="protein sequence ID" value="EFN73368.1"/>
    <property type="molecule type" value="Genomic_DNA"/>
</dbReference>
<evidence type="ECO:0000313" key="3">
    <source>
        <dbReference type="Proteomes" id="UP000000311"/>
    </source>
</evidence>
<dbReference type="GO" id="GO:0044774">
    <property type="term" value="P:mitotic DNA integrity checkpoint signaling"/>
    <property type="evidence" value="ECO:0007669"/>
    <property type="project" value="TreeGrafter"/>
</dbReference>
<dbReference type="InterPro" id="IPR052709">
    <property type="entry name" value="Transposase-MT_Hybrid"/>
</dbReference>
<dbReference type="GO" id="GO:0015074">
    <property type="term" value="P:DNA integration"/>
    <property type="evidence" value="ECO:0007669"/>
    <property type="project" value="TreeGrafter"/>
</dbReference>
<dbReference type="GO" id="GO:0044547">
    <property type="term" value="F:DNA topoisomerase binding"/>
    <property type="evidence" value="ECO:0007669"/>
    <property type="project" value="TreeGrafter"/>
</dbReference>
<dbReference type="Proteomes" id="UP000000311">
    <property type="component" value="Unassembled WGS sequence"/>
</dbReference>
<dbReference type="GO" id="GO:0000729">
    <property type="term" value="P:DNA double-strand break processing"/>
    <property type="evidence" value="ECO:0007669"/>
    <property type="project" value="TreeGrafter"/>
</dbReference>
<evidence type="ECO:0000313" key="2">
    <source>
        <dbReference type="EMBL" id="EFN73368.1"/>
    </source>
</evidence>
<dbReference type="Pfam" id="PF17906">
    <property type="entry name" value="HTH_48"/>
    <property type="match status" value="1"/>
</dbReference>
<dbReference type="OrthoDB" id="10032414at2759"/>
<dbReference type="GO" id="GO:0003697">
    <property type="term" value="F:single-stranded DNA binding"/>
    <property type="evidence" value="ECO:0007669"/>
    <property type="project" value="TreeGrafter"/>
</dbReference>
<dbReference type="GO" id="GO:0035861">
    <property type="term" value="C:site of double-strand break"/>
    <property type="evidence" value="ECO:0007669"/>
    <property type="project" value="TreeGrafter"/>
</dbReference>
<dbReference type="GO" id="GO:0000793">
    <property type="term" value="C:condensed chromosome"/>
    <property type="evidence" value="ECO:0007669"/>
    <property type="project" value="TreeGrafter"/>
</dbReference>
<dbReference type="InterPro" id="IPR041426">
    <property type="entry name" value="Mos1_HTH"/>
</dbReference>
<protein>
    <submittedName>
        <fullName evidence="2">Histone-lysine N-methyltransferase SETMAR</fullName>
    </submittedName>
</protein>
<dbReference type="GO" id="GO:0003690">
    <property type="term" value="F:double-stranded DNA binding"/>
    <property type="evidence" value="ECO:0007669"/>
    <property type="project" value="TreeGrafter"/>
</dbReference>
<dbReference type="GO" id="GO:0046975">
    <property type="term" value="F:histone H3K36 methyltransferase activity"/>
    <property type="evidence" value="ECO:0007669"/>
    <property type="project" value="TreeGrafter"/>
</dbReference>
<dbReference type="GO" id="GO:0042800">
    <property type="term" value="F:histone H3K4 methyltransferase activity"/>
    <property type="evidence" value="ECO:0007669"/>
    <property type="project" value="TreeGrafter"/>
</dbReference>
<gene>
    <name evidence="2" type="ORF">EAG_00168</name>
</gene>
<keyword evidence="3" id="KW-1185">Reference proteome</keyword>
<dbReference type="GO" id="GO:0032259">
    <property type="term" value="P:methylation"/>
    <property type="evidence" value="ECO:0007669"/>
    <property type="project" value="UniProtKB-KW"/>
</dbReference>
<accession>E1ZZM1</accession>
<dbReference type="GO" id="GO:0031297">
    <property type="term" value="P:replication fork processing"/>
    <property type="evidence" value="ECO:0007669"/>
    <property type="project" value="TreeGrafter"/>
</dbReference>
<keyword evidence="2" id="KW-0808">Transferase</keyword>
<reference evidence="2 3" key="1">
    <citation type="journal article" date="2010" name="Science">
        <title>Genomic comparison of the ants Camponotus floridanus and Harpegnathos saltator.</title>
        <authorList>
            <person name="Bonasio R."/>
            <person name="Zhang G."/>
            <person name="Ye C."/>
            <person name="Mutti N.S."/>
            <person name="Fang X."/>
            <person name="Qin N."/>
            <person name="Donahue G."/>
            <person name="Yang P."/>
            <person name="Li Q."/>
            <person name="Li C."/>
            <person name="Zhang P."/>
            <person name="Huang Z."/>
            <person name="Berger S.L."/>
            <person name="Reinberg D."/>
            <person name="Wang J."/>
            <person name="Liebig J."/>
        </authorList>
    </citation>
    <scope>NUCLEOTIDE SEQUENCE [LARGE SCALE GENOMIC DNA]</scope>
    <source>
        <strain evidence="3">C129</strain>
    </source>
</reference>
<dbReference type="OMA" id="NAITFWP"/>